<gene>
    <name evidence="7" type="ORF">EPV75_00265</name>
</gene>
<feature type="domain" description="Lipopolysaccharide assembly protein A" evidence="6">
    <location>
        <begin position="24"/>
        <end position="61"/>
    </location>
</feature>
<evidence type="ECO:0000259" key="6">
    <source>
        <dbReference type="Pfam" id="PF06305"/>
    </source>
</evidence>
<dbReference type="AlphaFoldDB" id="A0A451G431"/>
<dbReference type="Proteomes" id="UP000285478">
    <property type="component" value="Chromosome"/>
</dbReference>
<evidence type="ECO:0000313" key="8">
    <source>
        <dbReference type="Proteomes" id="UP000285478"/>
    </source>
</evidence>
<dbReference type="Pfam" id="PF06305">
    <property type="entry name" value="LapA_dom"/>
    <property type="match status" value="1"/>
</dbReference>
<evidence type="ECO:0000313" key="7">
    <source>
        <dbReference type="EMBL" id="QAB14214.1"/>
    </source>
</evidence>
<accession>A0A451G431</accession>
<evidence type="ECO:0000256" key="1">
    <source>
        <dbReference type="ARBA" id="ARBA00022475"/>
    </source>
</evidence>
<keyword evidence="4 5" id="KW-0472">Membrane</keyword>
<evidence type="ECO:0000256" key="3">
    <source>
        <dbReference type="ARBA" id="ARBA00022989"/>
    </source>
</evidence>
<keyword evidence="2 5" id="KW-0812">Transmembrane</keyword>
<feature type="transmembrane region" description="Helical" evidence="5">
    <location>
        <begin position="9"/>
        <end position="27"/>
    </location>
</feature>
<evidence type="ECO:0000256" key="4">
    <source>
        <dbReference type="ARBA" id="ARBA00023136"/>
    </source>
</evidence>
<feature type="transmembrane region" description="Helical" evidence="5">
    <location>
        <begin position="39"/>
        <end position="60"/>
    </location>
</feature>
<proteinExistence type="predicted"/>
<keyword evidence="8" id="KW-1185">Reference proteome</keyword>
<dbReference type="KEGG" id="htr:EPV75_00265"/>
<dbReference type="GO" id="GO:0005886">
    <property type="term" value="C:plasma membrane"/>
    <property type="evidence" value="ECO:0007669"/>
    <property type="project" value="InterPro"/>
</dbReference>
<dbReference type="EMBL" id="CP035033">
    <property type="protein sequence ID" value="QAB14214.1"/>
    <property type="molecule type" value="Genomic_DNA"/>
</dbReference>
<dbReference type="RefSeq" id="WP_128384069.1">
    <property type="nucleotide sequence ID" value="NZ_CP035033.1"/>
</dbReference>
<organism evidence="7 8">
    <name type="scientific">Hydrogenovibrio thermophilus</name>
    <dbReference type="NCBI Taxonomy" id="265883"/>
    <lineage>
        <taxon>Bacteria</taxon>
        <taxon>Pseudomonadati</taxon>
        <taxon>Pseudomonadota</taxon>
        <taxon>Gammaproteobacteria</taxon>
        <taxon>Thiotrichales</taxon>
        <taxon>Piscirickettsiaceae</taxon>
        <taxon>Hydrogenovibrio</taxon>
    </lineage>
</organism>
<protein>
    <submittedName>
        <fullName evidence="7">LapA family protein</fullName>
    </submittedName>
</protein>
<keyword evidence="1" id="KW-1003">Cell membrane</keyword>
<evidence type="ECO:0000256" key="5">
    <source>
        <dbReference type="SAM" id="Phobius"/>
    </source>
</evidence>
<keyword evidence="3 5" id="KW-1133">Transmembrane helix</keyword>
<name>A0A451G431_9GAMM</name>
<sequence>MQNLTFKSILSWALIALSIIFILQNLVTVEVKFLMWSLSVPRAVLVAVMIGVGFVIGWFFSQHHHQKDTESS</sequence>
<dbReference type="InterPro" id="IPR010445">
    <property type="entry name" value="LapA_dom"/>
</dbReference>
<evidence type="ECO:0000256" key="2">
    <source>
        <dbReference type="ARBA" id="ARBA00022692"/>
    </source>
</evidence>
<reference evidence="7 8" key="1">
    <citation type="journal article" date="2018" name="Environ. Microbiol.">
        <title>Genomes of ubiquitous marine and hypersaline Hydrogenovibrio, Thiomicrorhabdus and Thiomicrospira spp. encode a diversity of mechanisms to sustain chemolithoautotrophy in heterogeneous environments.</title>
        <authorList>
            <person name="Scott K.M."/>
            <person name="Williams J."/>
            <person name="Porter C.M.B."/>
            <person name="Russel S."/>
            <person name="Harmer T.L."/>
            <person name="Paul J.H."/>
            <person name="Antonen K.M."/>
            <person name="Bridges M.K."/>
            <person name="Camper G.J."/>
            <person name="Campla C.K."/>
            <person name="Casella L.G."/>
            <person name="Chase E."/>
            <person name="Conrad J.W."/>
            <person name="Cruz M.C."/>
            <person name="Dunlap D.S."/>
            <person name="Duran L."/>
            <person name="Fahsbender E.M."/>
            <person name="Goldsmith D.B."/>
            <person name="Keeley R.F."/>
            <person name="Kondoff M.R."/>
            <person name="Kussy B.I."/>
            <person name="Lane M.K."/>
            <person name="Lawler S."/>
            <person name="Leigh B.A."/>
            <person name="Lewis C."/>
            <person name="Lostal L.M."/>
            <person name="Marking D."/>
            <person name="Mancera P.A."/>
            <person name="McClenthan E.C."/>
            <person name="McIntyre E.A."/>
            <person name="Mine J.A."/>
            <person name="Modi S."/>
            <person name="Moore B.D."/>
            <person name="Morgan W.A."/>
            <person name="Nelson K.M."/>
            <person name="Nguyen K.N."/>
            <person name="Ogburn N."/>
            <person name="Parrino D.G."/>
            <person name="Pedapudi A.D."/>
            <person name="Pelham R.P."/>
            <person name="Preece A.M."/>
            <person name="Rampersad E.A."/>
            <person name="Richardson J.C."/>
            <person name="Rodgers C.M."/>
            <person name="Schaffer B.L."/>
            <person name="Sheridan N.E."/>
            <person name="Solone M.R."/>
            <person name="Staley Z.R."/>
            <person name="Tabuchi M."/>
            <person name="Waide R.J."/>
            <person name="Wanjugi P.W."/>
            <person name="Young S."/>
            <person name="Clum A."/>
            <person name="Daum C."/>
            <person name="Huntemann M."/>
            <person name="Ivanova N."/>
            <person name="Kyrpides N."/>
            <person name="Mikhailova N."/>
            <person name="Palaniappan K."/>
            <person name="Pillay M."/>
            <person name="Reddy T.B.K."/>
            <person name="Shapiro N."/>
            <person name="Stamatis D."/>
            <person name="Varghese N."/>
            <person name="Woyke T."/>
            <person name="Boden R."/>
            <person name="Freyermuth S.K."/>
            <person name="Kerfeld C.A."/>
        </authorList>
    </citation>
    <scope>NUCLEOTIDE SEQUENCE [LARGE SCALE GENOMIC DNA]</scope>
    <source>
        <strain evidence="7 8">JR-2</strain>
    </source>
</reference>